<dbReference type="Pfam" id="PF00755">
    <property type="entry name" value="Carn_acyltransf"/>
    <property type="match status" value="1"/>
</dbReference>
<organism evidence="13 14">
    <name type="scientific">Coptotermes formosanus</name>
    <name type="common">Formosan subterranean termite</name>
    <dbReference type="NCBI Taxonomy" id="36987"/>
    <lineage>
        <taxon>Eukaryota</taxon>
        <taxon>Metazoa</taxon>
        <taxon>Ecdysozoa</taxon>
        <taxon>Arthropoda</taxon>
        <taxon>Hexapoda</taxon>
        <taxon>Insecta</taxon>
        <taxon>Pterygota</taxon>
        <taxon>Neoptera</taxon>
        <taxon>Polyneoptera</taxon>
        <taxon>Dictyoptera</taxon>
        <taxon>Blattodea</taxon>
        <taxon>Blattoidea</taxon>
        <taxon>Termitoidae</taxon>
        <taxon>Rhinotermitidae</taxon>
        <taxon>Coptotermes</taxon>
    </lineage>
</organism>
<dbReference type="AlphaFoldDB" id="A0A6L2Q3M2"/>
<dbReference type="InterPro" id="IPR042231">
    <property type="entry name" value="Cho/carn_acyl_trans_2"/>
</dbReference>
<feature type="domain" description="Choline/carnitine acyltransferase" evidence="12">
    <location>
        <begin position="153"/>
        <end position="714"/>
    </location>
</feature>
<keyword evidence="6" id="KW-0443">Lipid metabolism</keyword>
<comment type="pathway">
    <text evidence="1">Lipid metabolism; fatty acid beta-oxidation.</text>
</comment>
<evidence type="ECO:0000313" key="14">
    <source>
        <dbReference type="Proteomes" id="UP000502823"/>
    </source>
</evidence>
<dbReference type="EMBL" id="BLKM01000905">
    <property type="protein sequence ID" value="GFG39513.1"/>
    <property type="molecule type" value="Genomic_DNA"/>
</dbReference>
<evidence type="ECO:0000256" key="10">
    <source>
        <dbReference type="RuleBase" id="RU003801"/>
    </source>
</evidence>
<evidence type="ECO:0000256" key="11">
    <source>
        <dbReference type="SAM" id="Phobius"/>
    </source>
</evidence>
<dbReference type="PANTHER" id="PTHR22589">
    <property type="entry name" value="CARNITINE O-ACYLTRANSFERASE"/>
    <property type="match status" value="1"/>
</dbReference>
<dbReference type="InterPro" id="IPR042572">
    <property type="entry name" value="Carn_acyl_trans_N"/>
</dbReference>
<evidence type="ECO:0000256" key="1">
    <source>
        <dbReference type="ARBA" id="ARBA00005005"/>
    </source>
</evidence>
<evidence type="ECO:0000256" key="3">
    <source>
        <dbReference type="ARBA" id="ARBA00022448"/>
    </source>
</evidence>
<dbReference type="InParanoid" id="A0A6L2Q3M2"/>
<dbReference type="Gene3D" id="1.10.275.20">
    <property type="entry name" value="Choline/Carnitine o-acyltransferase"/>
    <property type="match status" value="1"/>
</dbReference>
<evidence type="ECO:0000256" key="6">
    <source>
        <dbReference type="ARBA" id="ARBA00023098"/>
    </source>
</evidence>
<evidence type="ECO:0000256" key="7">
    <source>
        <dbReference type="ARBA" id="ARBA00023315"/>
    </source>
</evidence>
<dbReference type="InterPro" id="IPR023213">
    <property type="entry name" value="CAT-like_dom_sf"/>
</dbReference>
<keyword evidence="7 10" id="KW-0012">Acyltransferase</keyword>
<keyword evidence="11" id="KW-0812">Transmembrane</keyword>
<dbReference type="UniPathway" id="UPA00659"/>
<comment type="caution">
    <text evidence="13">The sequence shown here is derived from an EMBL/GenBank/DDBJ whole genome shotgun (WGS) entry which is preliminary data.</text>
</comment>
<keyword evidence="3" id="KW-0813">Transport</keyword>
<dbReference type="Gene3D" id="3.30.559.70">
    <property type="entry name" value="Choline/Carnitine o-acyltransferase, domain 2"/>
    <property type="match status" value="1"/>
</dbReference>
<dbReference type="Gene3D" id="1.20.1280.180">
    <property type="match status" value="1"/>
</dbReference>
<keyword evidence="11" id="KW-1133">Transmembrane helix</keyword>
<comment type="catalytic activity">
    <reaction evidence="8">
        <text>4,8-dimethylnonanoyl-CoA + (R)-carnitine = O-4,8-dimethylnonanoyl-(R)-carnitine + CoA</text>
        <dbReference type="Rhea" id="RHEA:44860"/>
        <dbReference type="ChEBI" id="CHEBI:16347"/>
        <dbReference type="ChEBI" id="CHEBI:57287"/>
        <dbReference type="ChEBI" id="CHEBI:77061"/>
        <dbReference type="ChEBI" id="CHEBI:84654"/>
    </reaction>
</comment>
<accession>A0A6L2Q3M2</accession>
<proteinExistence type="inferred from homology"/>
<feature type="active site" description="Proton acceptor" evidence="9">
    <location>
        <position position="474"/>
    </location>
</feature>
<dbReference type="GO" id="GO:0006635">
    <property type="term" value="P:fatty acid beta-oxidation"/>
    <property type="evidence" value="ECO:0007669"/>
    <property type="project" value="UniProtKB-UniPathway"/>
</dbReference>
<dbReference type="GO" id="GO:0005739">
    <property type="term" value="C:mitochondrion"/>
    <property type="evidence" value="ECO:0007669"/>
    <property type="project" value="TreeGrafter"/>
</dbReference>
<reference evidence="14" key="1">
    <citation type="submission" date="2020-01" db="EMBL/GenBank/DDBJ databases">
        <title>Draft genome sequence of the Termite Coptotermes fromosanus.</title>
        <authorList>
            <person name="Itakura S."/>
            <person name="Yosikawa Y."/>
            <person name="Umezawa K."/>
        </authorList>
    </citation>
    <scope>NUCLEOTIDE SEQUENCE [LARGE SCALE GENOMIC DNA]</scope>
</reference>
<evidence type="ECO:0000256" key="8">
    <source>
        <dbReference type="ARBA" id="ARBA00048999"/>
    </source>
</evidence>
<dbReference type="Gene3D" id="3.30.559.10">
    <property type="entry name" value="Chloramphenicol acetyltransferase-like domain"/>
    <property type="match status" value="1"/>
</dbReference>
<dbReference type="FunFam" id="1.10.275.20:FF:000001">
    <property type="entry name" value="carnitine O-palmitoyltransferase 2, mitochondrial"/>
    <property type="match status" value="1"/>
</dbReference>
<dbReference type="InterPro" id="IPR000542">
    <property type="entry name" value="Carn_acyl_trans"/>
</dbReference>
<dbReference type="Proteomes" id="UP000502823">
    <property type="component" value="Unassembled WGS sequence"/>
</dbReference>
<dbReference type="PROSITE" id="PS00440">
    <property type="entry name" value="ACYLTRANSF_C_2"/>
    <property type="match status" value="1"/>
</dbReference>
<evidence type="ECO:0000259" key="12">
    <source>
        <dbReference type="Pfam" id="PF00755"/>
    </source>
</evidence>
<evidence type="ECO:0000256" key="9">
    <source>
        <dbReference type="PIRSR" id="PIRSR600542-1"/>
    </source>
</evidence>
<comment type="similarity">
    <text evidence="2 10">Belongs to the carnitine/choline acetyltransferase family.</text>
</comment>
<protein>
    <recommendedName>
        <fullName evidence="12">Choline/carnitine acyltransferase domain-containing protein</fullName>
    </recommendedName>
</protein>
<evidence type="ECO:0000256" key="2">
    <source>
        <dbReference type="ARBA" id="ARBA00005232"/>
    </source>
</evidence>
<keyword evidence="4 10" id="KW-0808">Transferase</keyword>
<feature type="transmembrane region" description="Helical" evidence="11">
    <location>
        <begin position="751"/>
        <end position="774"/>
    </location>
</feature>
<keyword evidence="14" id="KW-1185">Reference proteome</keyword>
<dbReference type="GO" id="GO:0004095">
    <property type="term" value="F:carnitine O-palmitoyltransferase activity"/>
    <property type="evidence" value="ECO:0007669"/>
    <property type="project" value="TreeGrafter"/>
</dbReference>
<gene>
    <name evidence="13" type="ORF">Cfor_00508</name>
</gene>
<evidence type="ECO:0000256" key="5">
    <source>
        <dbReference type="ARBA" id="ARBA00022832"/>
    </source>
</evidence>
<name>A0A6L2Q3M2_COPFO</name>
<keyword evidence="5" id="KW-0276">Fatty acid metabolism</keyword>
<dbReference type="FunFam" id="1.20.1280.180:FF:000001">
    <property type="entry name" value="Carnitine O-palmitoyltransferase 2, mitochondrial"/>
    <property type="match status" value="1"/>
</dbReference>
<keyword evidence="11" id="KW-0472">Membrane</keyword>
<evidence type="ECO:0000256" key="4">
    <source>
        <dbReference type="ARBA" id="ARBA00022679"/>
    </source>
</evidence>
<dbReference type="InterPro" id="IPR039551">
    <property type="entry name" value="Cho/carn_acyl_trans"/>
</dbReference>
<sequence>MSGGVESLELKCEVSTLIWLSLLESVARLVGLCETIMSGGILGYISYVLVSEVFCKDGCFIELLINLVCGWKVLNRPFTNPPTHITHAYYPHVLSVSDLCFYRSKICKKCHCHKLYTFKLTVLFNRSNKDYDYQYLQRSKVPTLHFQASLPRLPIPELEKTCERYLAAQRPLLSPQDYANTEALVSEFKKGEGLSLQKQLKDWDNNNKHTSYISEIWFDKYLRDRVPLPINYNPQVVFVNEENPEYGTQLIRATNMLISSLRFMKSIRKGILEPEVFHLNPKKSDTKLFRNVTRILPPSLSWYGAYLFGAFPLDMSQYGSLFNTTRIPKIDKDSLFQNESAKHMVVMKGGNFYIFDVFDKDGNILQPTDLLACLKYILDDAAPPAEYPIGVLTTENRNTWAKARQHLESIGNADVFSLIDSGIFMLCFDDVEIAGNLHFLLQHFLHSDGCNRWFDKSFSLLMTKDGYAALNFEHSWGDGVAILRYFQDMLKDSSENPQIHPDSKPSNCRPESLVKKLEFKLDDKAKTYISQGKKNYDAFCSSLDINYIEVLEYGRKDCRKFGVSPDSLMQLTFQMAFLKQVGRTVSTYESSSTAAFKHGRTETIRPCTMATKAFCEAVNSSNRPSNSELAAMIKKCSEVHVTLTKEAAMGQGFDRHLFGLHRVAEKSGGKLPALFQDPAYAAINHNIISTSTLSSPSVRAGGFGPVVKDGFGVAPNDYWQFVSTETLTIAEASIEAKLNWGSSVYVLKPALILLALAIAFLTGGIHCVLNSVFVKSHPFRSCPSVLAIFYEGSEMQSCCCVFLLNPT</sequence>
<dbReference type="PANTHER" id="PTHR22589:SF16">
    <property type="entry name" value="CARNITINE O-PALMITOYLTRANSFERASE 2, MITOCHONDRIAL"/>
    <property type="match status" value="1"/>
</dbReference>
<dbReference type="FunCoup" id="A0A6L2Q3M2">
    <property type="interactions" value="1138"/>
</dbReference>
<dbReference type="SUPFAM" id="SSF52777">
    <property type="entry name" value="CoA-dependent acyltransferases"/>
    <property type="match status" value="2"/>
</dbReference>
<evidence type="ECO:0000313" key="13">
    <source>
        <dbReference type="EMBL" id="GFG39513.1"/>
    </source>
</evidence>
<dbReference type="OrthoDB" id="240216at2759"/>